<dbReference type="STRING" id="1367422.A0A178ZEU1"/>
<dbReference type="PANTHER" id="PTHR28272">
    <property type="entry name" value="RIBONUCLEASES P/MRP PROTEIN SUBUNIT POP3"/>
    <property type="match status" value="1"/>
</dbReference>
<organism evidence="1 2">
    <name type="scientific">Fonsecaea erecta</name>
    <dbReference type="NCBI Taxonomy" id="1367422"/>
    <lineage>
        <taxon>Eukaryota</taxon>
        <taxon>Fungi</taxon>
        <taxon>Dikarya</taxon>
        <taxon>Ascomycota</taxon>
        <taxon>Pezizomycotina</taxon>
        <taxon>Eurotiomycetes</taxon>
        <taxon>Chaetothyriomycetidae</taxon>
        <taxon>Chaetothyriales</taxon>
        <taxon>Herpotrichiellaceae</taxon>
        <taxon>Fonsecaea</taxon>
    </lineage>
</organism>
<dbReference type="GO" id="GO:0004526">
    <property type="term" value="F:ribonuclease P activity"/>
    <property type="evidence" value="ECO:0007669"/>
    <property type="project" value="TreeGrafter"/>
</dbReference>
<name>A0A178ZEU1_9EURO</name>
<dbReference type="RefSeq" id="XP_018691671.1">
    <property type="nucleotide sequence ID" value="XM_018838903.1"/>
</dbReference>
<dbReference type="EMBL" id="LVYI01000006">
    <property type="protein sequence ID" value="OAP58304.1"/>
    <property type="molecule type" value="Genomic_DNA"/>
</dbReference>
<dbReference type="AlphaFoldDB" id="A0A178ZEU1"/>
<dbReference type="OrthoDB" id="20109at2759"/>
<dbReference type="GO" id="GO:0005655">
    <property type="term" value="C:nucleolar ribonuclease P complex"/>
    <property type="evidence" value="ECO:0007669"/>
    <property type="project" value="TreeGrafter"/>
</dbReference>
<dbReference type="GeneID" id="30011562"/>
<accession>A0A178ZEU1</accession>
<reference evidence="1 2" key="1">
    <citation type="submission" date="2016-04" db="EMBL/GenBank/DDBJ databases">
        <title>Draft genome of Fonsecaea erecta CBS 125763.</title>
        <authorList>
            <person name="Weiss V.A."/>
            <person name="Vicente V.A."/>
            <person name="Raittz R.T."/>
            <person name="Moreno L.F."/>
            <person name="De Souza E.M."/>
            <person name="Pedrosa F.O."/>
            <person name="Steffens M.B."/>
            <person name="Faoro H."/>
            <person name="Tadra-Sfeir M.Z."/>
            <person name="Najafzadeh M.J."/>
            <person name="Felipe M.S."/>
            <person name="Teixeira M."/>
            <person name="Sun J."/>
            <person name="Xi L."/>
            <person name="Gomes R."/>
            <person name="De Azevedo C.M."/>
            <person name="Salgado C.G."/>
            <person name="Da Silva M.B."/>
            <person name="Nascimento M.F."/>
            <person name="Queiroz-Telles F."/>
            <person name="Attili D.S."/>
            <person name="Gorbushina A."/>
        </authorList>
    </citation>
    <scope>NUCLEOTIDE SEQUENCE [LARGE SCALE GENOMIC DNA]</scope>
    <source>
        <strain evidence="1 2">CBS 125763</strain>
    </source>
</reference>
<dbReference type="GO" id="GO:0000171">
    <property type="term" value="F:ribonuclease MRP activity"/>
    <property type="evidence" value="ECO:0007669"/>
    <property type="project" value="TreeGrafter"/>
</dbReference>
<dbReference type="Proteomes" id="UP000078343">
    <property type="component" value="Unassembled WGS sequence"/>
</dbReference>
<dbReference type="GO" id="GO:0000172">
    <property type="term" value="C:ribonuclease MRP complex"/>
    <property type="evidence" value="ECO:0007669"/>
    <property type="project" value="TreeGrafter"/>
</dbReference>
<evidence type="ECO:0000313" key="1">
    <source>
        <dbReference type="EMBL" id="OAP58304.1"/>
    </source>
</evidence>
<dbReference type="PANTHER" id="PTHR28272:SF1">
    <property type="entry name" value="RIBONUCLEASES P_MRP PROTEIN SUBUNIT POP3"/>
    <property type="match status" value="1"/>
</dbReference>
<dbReference type="InterPro" id="IPR013241">
    <property type="entry name" value="RNase_P_Pop3"/>
</dbReference>
<proteinExistence type="predicted"/>
<dbReference type="GO" id="GO:0034965">
    <property type="term" value="P:intronic box C/D snoRNA processing"/>
    <property type="evidence" value="ECO:0007669"/>
    <property type="project" value="TreeGrafter"/>
</dbReference>
<keyword evidence="2" id="KW-1185">Reference proteome</keyword>
<dbReference type="GO" id="GO:0006364">
    <property type="term" value="P:rRNA processing"/>
    <property type="evidence" value="ECO:0007669"/>
    <property type="project" value="InterPro"/>
</dbReference>
<dbReference type="GO" id="GO:0005829">
    <property type="term" value="C:cytosol"/>
    <property type="evidence" value="ECO:0007669"/>
    <property type="project" value="TreeGrafter"/>
</dbReference>
<protein>
    <submittedName>
        <fullName evidence="1">Uncharacterized protein</fullName>
    </submittedName>
</protein>
<gene>
    <name evidence="1" type="ORF">AYL99_07394</name>
</gene>
<evidence type="ECO:0000313" key="2">
    <source>
        <dbReference type="Proteomes" id="UP000078343"/>
    </source>
</evidence>
<sequence length="183" mass="20336">MNEKTQEDSMPEWMPDVYDHLTFGFNSTVRRLESLARSRKPQMLSQHTDADPSSGHPLANLSVVFVCRQNLPDIMTSSIPLLLATSAPINTRARLVEWSSQAEEQVARALQQPRVGVVGVGEATPGAETLLQFVRDNVATVDVPWLDQIPKPIYHPVKIQTVDSASRPKATLQNRKRKELGDG</sequence>
<dbReference type="Pfam" id="PF08228">
    <property type="entry name" value="RNase_P_pop3"/>
    <property type="match status" value="1"/>
</dbReference>
<dbReference type="GO" id="GO:0008033">
    <property type="term" value="P:tRNA processing"/>
    <property type="evidence" value="ECO:0007669"/>
    <property type="project" value="InterPro"/>
</dbReference>
<comment type="caution">
    <text evidence="1">The sequence shown here is derived from an EMBL/GenBank/DDBJ whole genome shotgun (WGS) entry which is preliminary data.</text>
</comment>